<dbReference type="AlphaFoldDB" id="A0A5B6WEI0"/>
<sequence>MNENLLRDFLFLKVCDAVKSMSPLKASGEDGLGAVFYQRFWHIVGNEVAEYCIKTLVDEHDMVEINGTQIVLIPKVSNSQNMNQFRPISLCNILYKIISKMLVNRLQSMIHYCIDETQNAFVLGRIIPNNILVAYEILHFLKHKRVGRMSKTGHEQSIRQSRVVVPKANARVDGFLRSMDPKSDETCGIGLVISGVKWRGGGVVLPVSWAKARRSP</sequence>
<evidence type="ECO:0000313" key="2">
    <source>
        <dbReference type="Proteomes" id="UP000325315"/>
    </source>
</evidence>
<keyword evidence="2" id="KW-1185">Reference proteome</keyword>
<dbReference type="EMBL" id="SMMG02000003">
    <property type="protein sequence ID" value="KAA3480211.1"/>
    <property type="molecule type" value="Genomic_DNA"/>
</dbReference>
<keyword evidence="1" id="KW-0808">Transferase</keyword>
<gene>
    <name evidence="1" type="ORF">EPI10_020661</name>
</gene>
<reference evidence="1" key="1">
    <citation type="submission" date="2019-08" db="EMBL/GenBank/DDBJ databases">
        <authorList>
            <person name="Liu F."/>
        </authorList>
    </citation>
    <scope>NUCLEOTIDE SEQUENCE [LARGE SCALE GENOMIC DNA]</scope>
    <source>
        <strain evidence="1">PA1801</strain>
        <tissue evidence="1">Leaf</tissue>
    </source>
</reference>
<dbReference type="InterPro" id="IPR052343">
    <property type="entry name" value="Retrotransposon-Effector_Assoc"/>
</dbReference>
<evidence type="ECO:0000313" key="1">
    <source>
        <dbReference type="EMBL" id="KAA3480211.1"/>
    </source>
</evidence>
<dbReference type="GO" id="GO:0003964">
    <property type="term" value="F:RNA-directed DNA polymerase activity"/>
    <property type="evidence" value="ECO:0007669"/>
    <property type="project" value="UniProtKB-KW"/>
</dbReference>
<proteinExistence type="predicted"/>
<dbReference type="Proteomes" id="UP000325315">
    <property type="component" value="Unassembled WGS sequence"/>
</dbReference>
<keyword evidence="1" id="KW-0695">RNA-directed DNA polymerase</keyword>
<dbReference type="OrthoDB" id="684496at2759"/>
<comment type="caution">
    <text evidence="1">The sequence shown here is derived from an EMBL/GenBank/DDBJ whole genome shotgun (WGS) entry which is preliminary data.</text>
</comment>
<accession>A0A5B6WEI0</accession>
<keyword evidence="1" id="KW-0548">Nucleotidyltransferase</keyword>
<protein>
    <submittedName>
        <fullName evidence="1">Reverse transcriptase</fullName>
    </submittedName>
</protein>
<name>A0A5B6WEI0_9ROSI</name>
<organism evidence="1 2">
    <name type="scientific">Gossypium australe</name>
    <dbReference type="NCBI Taxonomy" id="47621"/>
    <lineage>
        <taxon>Eukaryota</taxon>
        <taxon>Viridiplantae</taxon>
        <taxon>Streptophyta</taxon>
        <taxon>Embryophyta</taxon>
        <taxon>Tracheophyta</taxon>
        <taxon>Spermatophyta</taxon>
        <taxon>Magnoliopsida</taxon>
        <taxon>eudicotyledons</taxon>
        <taxon>Gunneridae</taxon>
        <taxon>Pentapetalae</taxon>
        <taxon>rosids</taxon>
        <taxon>malvids</taxon>
        <taxon>Malvales</taxon>
        <taxon>Malvaceae</taxon>
        <taxon>Malvoideae</taxon>
        <taxon>Gossypium</taxon>
    </lineage>
</organism>
<dbReference type="PANTHER" id="PTHR46890:SF48">
    <property type="entry name" value="RNA-DIRECTED DNA POLYMERASE"/>
    <property type="match status" value="1"/>
</dbReference>
<dbReference type="PANTHER" id="PTHR46890">
    <property type="entry name" value="NON-LTR RETROLELEMENT REVERSE TRANSCRIPTASE-LIKE PROTEIN-RELATED"/>
    <property type="match status" value="1"/>
</dbReference>